<name>A0ABV9PCK7_9FLAO</name>
<accession>A0ABV9PCK7</accession>
<protein>
    <submittedName>
        <fullName evidence="1">Uncharacterized protein</fullName>
    </submittedName>
</protein>
<reference evidence="2" key="1">
    <citation type="journal article" date="2019" name="Int. J. Syst. Evol. Microbiol.">
        <title>The Global Catalogue of Microorganisms (GCM) 10K type strain sequencing project: providing services to taxonomists for standard genome sequencing and annotation.</title>
        <authorList>
            <consortium name="The Broad Institute Genomics Platform"/>
            <consortium name="The Broad Institute Genome Sequencing Center for Infectious Disease"/>
            <person name="Wu L."/>
            <person name="Ma J."/>
        </authorList>
    </citation>
    <scope>NUCLEOTIDE SEQUENCE [LARGE SCALE GENOMIC DNA]</scope>
    <source>
        <strain evidence="2">WYCCWR 13023</strain>
    </source>
</reference>
<dbReference type="RefSeq" id="WP_246522178.1">
    <property type="nucleotide sequence ID" value="NZ_JAGYWA010000002.1"/>
</dbReference>
<keyword evidence="2" id="KW-1185">Reference proteome</keyword>
<proteinExistence type="predicted"/>
<gene>
    <name evidence="1" type="ORF">ACFO5S_04460</name>
</gene>
<comment type="caution">
    <text evidence="1">The sequence shown here is derived from an EMBL/GenBank/DDBJ whole genome shotgun (WGS) entry which is preliminary data.</text>
</comment>
<sequence>MSSINMSGTFSQIINQNTEQDSVKGITCTFLKKIFKCDGIPEELDDYETKETKTTKLAKGILLLEYLVPLDASVPGLYFKIGSKGKNYIDNPVFLFGFHGKIHLRPPRLIV</sequence>
<dbReference type="Proteomes" id="UP001595935">
    <property type="component" value="Unassembled WGS sequence"/>
</dbReference>
<evidence type="ECO:0000313" key="1">
    <source>
        <dbReference type="EMBL" id="MFC4746680.1"/>
    </source>
</evidence>
<evidence type="ECO:0000313" key="2">
    <source>
        <dbReference type="Proteomes" id="UP001595935"/>
    </source>
</evidence>
<dbReference type="EMBL" id="JBHSGV010000002">
    <property type="protein sequence ID" value="MFC4746680.1"/>
    <property type="molecule type" value="Genomic_DNA"/>
</dbReference>
<organism evidence="1 2">
    <name type="scientific">Flavobacterium branchiicola</name>
    <dbReference type="NCBI Taxonomy" id="1114875"/>
    <lineage>
        <taxon>Bacteria</taxon>
        <taxon>Pseudomonadati</taxon>
        <taxon>Bacteroidota</taxon>
        <taxon>Flavobacteriia</taxon>
        <taxon>Flavobacteriales</taxon>
        <taxon>Flavobacteriaceae</taxon>
        <taxon>Flavobacterium</taxon>
    </lineage>
</organism>